<feature type="region of interest" description="Disordered" evidence="1">
    <location>
        <begin position="103"/>
        <end position="158"/>
    </location>
</feature>
<evidence type="ECO:0000313" key="3">
    <source>
        <dbReference type="Proteomes" id="UP000326565"/>
    </source>
</evidence>
<dbReference type="OrthoDB" id="548474at2759"/>
<feature type="compositionally biased region" description="Polar residues" evidence="1">
    <location>
        <begin position="103"/>
        <end position="150"/>
    </location>
</feature>
<sequence>MPAETLPITFAAFAEAVKELPLSSVYAKASELRNSIAHLRRSNEELKAFVDGSCDTESEKRELENYIAENDGVMVSMQERIVLLKSEIESRGQQWVEVEVEDNTTATKANGDSSSAPATTNGASELRGTSAQQELPTSTYLEASGDTQHGQEQDGVYL</sequence>
<dbReference type="AlphaFoldDB" id="A0A5N5X4N0"/>
<dbReference type="InterPro" id="IPR038966">
    <property type="entry name" value="TMA17"/>
</dbReference>
<dbReference type="PANTHER" id="PTHR40422">
    <property type="entry name" value="TRANSLATION MACHINERY-ASSOCIATED PROTEIN 17"/>
    <property type="match status" value="1"/>
</dbReference>
<accession>A0A5N5X4N0</accession>
<reference evidence="2 3" key="1">
    <citation type="submission" date="2019-04" db="EMBL/GenBank/DDBJ databases">
        <title>Friends and foes A comparative genomics study of 23 Aspergillus species from section Flavi.</title>
        <authorList>
            <consortium name="DOE Joint Genome Institute"/>
            <person name="Kjaerbolling I."/>
            <person name="Vesth T."/>
            <person name="Frisvad J.C."/>
            <person name="Nybo J.L."/>
            <person name="Theobald S."/>
            <person name="Kildgaard S."/>
            <person name="Isbrandt T."/>
            <person name="Kuo A."/>
            <person name="Sato A."/>
            <person name="Lyhne E.K."/>
            <person name="Kogle M.E."/>
            <person name="Wiebenga A."/>
            <person name="Kun R.S."/>
            <person name="Lubbers R.J."/>
            <person name="Makela M.R."/>
            <person name="Barry K."/>
            <person name="Chovatia M."/>
            <person name="Clum A."/>
            <person name="Daum C."/>
            <person name="Haridas S."/>
            <person name="He G."/>
            <person name="LaButti K."/>
            <person name="Lipzen A."/>
            <person name="Mondo S."/>
            <person name="Riley R."/>
            <person name="Salamov A."/>
            <person name="Simmons B.A."/>
            <person name="Magnuson J.K."/>
            <person name="Henrissat B."/>
            <person name="Mortensen U.H."/>
            <person name="Larsen T.O."/>
            <person name="Devries R.P."/>
            <person name="Grigoriev I.V."/>
            <person name="Machida M."/>
            <person name="Baker S.E."/>
            <person name="Andersen M.R."/>
        </authorList>
    </citation>
    <scope>NUCLEOTIDE SEQUENCE [LARGE SCALE GENOMIC DNA]</scope>
    <source>
        <strain evidence="2 3">CBS 151.66</strain>
    </source>
</reference>
<dbReference type="Proteomes" id="UP000326565">
    <property type="component" value="Unassembled WGS sequence"/>
</dbReference>
<dbReference type="PANTHER" id="PTHR40422:SF1">
    <property type="entry name" value="TRANSLATION MACHINERY-ASSOCIATED PROTEIN 17"/>
    <property type="match status" value="1"/>
</dbReference>
<gene>
    <name evidence="2" type="ORF">BDV29DRAFT_172570</name>
</gene>
<keyword evidence="3" id="KW-1185">Reference proteome</keyword>
<name>A0A5N5X4N0_9EURO</name>
<dbReference type="GO" id="GO:0070682">
    <property type="term" value="P:proteasome regulatory particle assembly"/>
    <property type="evidence" value="ECO:0007669"/>
    <property type="project" value="InterPro"/>
</dbReference>
<proteinExistence type="predicted"/>
<dbReference type="GO" id="GO:0030674">
    <property type="term" value="F:protein-macromolecule adaptor activity"/>
    <property type="evidence" value="ECO:0007669"/>
    <property type="project" value="TreeGrafter"/>
</dbReference>
<dbReference type="EMBL" id="ML732200">
    <property type="protein sequence ID" value="KAB8075025.1"/>
    <property type="molecule type" value="Genomic_DNA"/>
</dbReference>
<evidence type="ECO:0000256" key="1">
    <source>
        <dbReference type="SAM" id="MobiDB-lite"/>
    </source>
</evidence>
<evidence type="ECO:0000313" key="2">
    <source>
        <dbReference type="EMBL" id="KAB8075025.1"/>
    </source>
</evidence>
<protein>
    <submittedName>
        <fullName evidence="2">Uncharacterized protein</fullName>
    </submittedName>
</protein>
<organism evidence="2 3">
    <name type="scientific">Aspergillus leporis</name>
    <dbReference type="NCBI Taxonomy" id="41062"/>
    <lineage>
        <taxon>Eukaryota</taxon>
        <taxon>Fungi</taxon>
        <taxon>Dikarya</taxon>
        <taxon>Ascomycota</taxon>
        <taxon>Pezizomycotina</taxon>
        <taxon>Eurotiomycetes</taxon>
        <taxon>Eurotiomycetidae</taxon>
        <taxon>Eurotiales</taxon>
        <taxon>Aspergillaceae</taxon>
        <taxon>Aspergillus</taxon>
        <taxon>Aspergillus subgen. Circumdati</taxon>
    </lineage>
</organism>